<accession>D4RZ24</accession>
<gene>
    <name evidence="3" type="ORF">BUTYVIB_01088</name>
</gene>
<dbReference type="EMBL" id="ABWN01000026">
    <property type="protein sequence ID" value="EFF68725.1"/>
    <property type="molecule type" value="Genomic_DNA"/>
</dbReference>
<dbReference type="InterPro" id="IPR050469">
    <property type="entry name" value="Diguanylate_Cyclase"/>
</dbReference>
<name>D4RZ24_9FIRM</name>
<protein>
    <submittedName>
        <fullName evidence="3">Diguanylate cyclase (GGDEF) domain protein</fullName>
    </submittedName>
</protein>
<dbReference type="SUPFAM" id="SSF55073">
    <property type="entry name" value="Nucleotide cyclase"/>
    <property type="match status" value="1"/>
</dbReference>
<dbReference type="HOGENOM" id="CLU_575804_0_0_9"/>
<feature type="transmembrane region" description="Helical" evidence="1">
    <location>
        <begin position="23"/>
        <end position="46"/>
    </location>
</feature>
<dbReference type="eggNOG" id="COG2199">
    <property type="taxonomic scope" value="Bacteria"/>
</dbReference>
<evidence type="ECO:0000313" key="3">
    <source>
        <dbReference type="EMBL" id="EFF68725.1"/>
    </source>
</evidence>
<dbReference type="NCBIfam" id="TIGR00254">
    <property type="entry name" value="GGDEF"/>
    <property type="match status" value="1"/>
</dbReference>
<evidence type="ECO:0000256" key="1">
    <source>
        <dbReference type="SAM" id="Phobius"/>
    </source>
</evidence>
<dbReference type="InterPro" id="IPR043128">
    <property type="entry name" value="Rev_trsase/Diguanyl_cyclase"/>
</dbReference>
<keyword evidence="1" id="KW-1133">Transmembrane helix</keyword>
<feature type="domain" description="GGDEF" evidence="2">
    <location>
        <begin position="336"/>
        <end position="467"/>
    </location>
</feature>
<dbReference type="GO" id="GO:1902201">
    <property type="term" value="P:negative regulation of bacterial-type flagellum-dependent cell motility"/>
    <property type="evidence" value="ECO:0007669"/>
    <property type="project" value="TreeGrafter"/>
</dbReference>
<dbReference type="PANTHER" id="PTHR45138">
    <property type="entry name" value="REGULATORY COMPONENTS OF SENSORY TRANSDUCTION SYSTEM"/>
    <property type="match status" value="1"/>
</dbReference>
<reference evidence="3 4" key="1">
    <citation type="submission" date="2010-02" db="EMBL/GenBank/DDBJ databases">
        <authorList>
            <person name="Weinstock G."/>
            <person name="Sodergren E."/>
            <person name="Clifton S."/>
            <person name="Fulton L."/>
            <person name="Fulton B."/>
            <person name="Courtney L."/>
            <person name="Fronick C."/>
            <person name="Harrison M."/>
            <person name="Strong C."/>
            <person name="Farmer C."/>
            <person name="Delahaunty K."/>
            <person name="Markovic C."/>
            <person name="Hall O."/>
            <person name="Minx P."/>
            <person name="Tomlinson C."/>
            <person name="Mitreva M."/>
            <person name="Nelson J."/>
            <person name="Hou S."/>
            <person name="Wollam A."/>
            <person name="Pepin K.H."/>
            <person name="Johnson M."/>
            <person name="Bhonagiri V."/>
            <person name="Zhang X."/>
            <person name="Suruliraj S."/>
            <person name="Warren W."/>
            <person name="Chinwalla A."/>
            <person name="Mardis E.R."/>
            <person name="Wilson R.K."/>
        </authorList>
    </citation>
    <scope>NUCLEOTIDE SEQUENCE [LARGE SCALE GENOMIC DNA]</scope>
    <source>
        <strain evidence="3 4">DSM 2876</strain>
    </source>
</reference>
<dbReference type="SMART" id="SM00267">
    <property type="entry name" value="GGDEF"/>
    <property type="match status" value="1"/>
</dbReference>
<dbReference type="GO" id="GO:0052621">
    <property type="term" value="F:diguanylate cyclase activity"/>
    <property type="evidence" value="ECO:0007669"/>
    <property type="project" value="TreeGrafter"/>
</dbReference>
<dbReference type="PANTHER" id="PTHR45138:SF9">
    <property type="entry name" value="DIGUANYLATE CYCLASE DGCM-RELATED"/>
    <property type="match status" value="1"/>
</dbReference>
<dbReference type="Gene3D" id="6.10.340.10">
    <property type="match status" value="1"/>
</dbReference>
<dbReference type="STRING" id="45851.BHV86_03305"/>
<dbReference type="InterPro" id="IPR029787">
    <property type="entry name" value="Nucleotide_cyclase"/>
</dbReference>
<feature type="transmembrane region" description="Helical" evidence="1">
    <location>
        <begin position="187"/>
        <end position="212"/>
    </location>
</feature>
<evidence type="ECO:0000259" key="2">
    <source>
        <dbReference type="PROSITE" id="PS50887"/>
    </source>
</evidence>
<organism evidence="3 4">
    <name type="scientific">Eshraghiella crossota DSM 2876</name>
    <dbReference type="NCBI Taxonomy" id="511680"/>
    <lineage>
        <taxon>Bacteria</taxon>
        <taxon>Bacillati</taxon>
        <taxon>Bacillota</taxon>
        <taxon>Clostridia</taxon>
        <taxon>Lachnospirales</taxon>
        <taxon>Lachnospiraceae</taxon>
        <taxon>Eshraghiella</taxon>
    </lineage>
</organism>
<keyword evidence="1" id="KW-0812">Transmembrane</keyword>
<dbReference type="PROSITE" id="PS50887">
    <property type="entry name" value="GGDEF"/>
    <property type="match status" value="1"/>
</dbReference>
<dbReference type="AlphaFoldDB" id="D4RZ24"/>
<dbReference type="GO" id="GO:0005886">
    <property type="term" value="C:plasma membrane"/>
    <property type="evidence" value="ECO:0007669"/>
    <property type="project" value="TreeGrafter"/>
</dbReference>
<keyword evidence="1" id="KW-0472">Membrane</keyword>
<comment type="caution">
    <text evidence="3">The sequence shown here is derived from an EMBL/GenBank/DDBJ whole genome shotgun (WGS) entry which is preliminary data.</text>
</comment>
<dbReference type="Pfam" id="PF00990">
    <property type="entry name" value="GGDEF"/>
    <property type="match status" value="1"/>
</dbReference>
<dbReference type="Gene3D" id="3.30.70.270">
    <property type="match status" value="1"/>
</dbReference>
<dbReference type="GO" id="GO:0043709">
    <property type="term" value="P:cell adhesion involved in single-species biofilm formation"/>
    <property type="evidence" value="ECO:0007669"/>
    <property type="project" value="TreeGrafter"/>
</dbReference>
<sequence>MLVEGVVIPVEMERKPLRKRLRVMYIPVILSILGITVCIISSMLIYNKTFRFYTEQYYRIAQAFEQVSSFTSTLDLCQKLPSSTAYDNLADAYDIELLSACSDLFSTRFEFDSNERQEIESLYDIVRTSIPDKLNLLKDGINDSEKCEEVLAAVRADITTVADKLNHVIEKSVAAGNKAYDNDRIDVYLIEGLMIAIFIGFIIVTVYMISFIERRIIRPIRDVADWSRMLNDDYADMSDIEITDNDEISDISSAFNIVKAKLCEANKTKRDNESALRKLREEEEYKKKFVKQLYDEKREKEILSSEAKRDGLTGLYNRRSFDALIDEFMSNKSVSSEGALFLIDMDNFKNVNDTLGHIAGDEALKTLAGAMRIVFPGGYLGRYGGDEFIAFVPSTCDDETLDRLGSSLCKKMDREFEHGGKSVRLSVSVGIVNTVGIDDYAELYMKADKALYYSKEHGRNQYTLASSLDNFATD</sequence>
<keyword evidence="4" id="KW-1185">Reference proteome</keyword>
<dbReference type="Proteomes" id="UP000006238">
    <property type="component" value="Unassembled WGS sequence"/>
</dbReference>
<dbReference type="InterPro" id="IPR000160">
    <property type="entry name" value="GGDEF_dom"/>
</dbReference>
<dbReference type="CDD" id="cd01949">
    <property type="entry name" value="GGDEF"/>
    <property type="match status" value="1"/>
</dbReference>
<evidence type="ECO:0000313" key="4">
    <source>
        <dbReference type="Proteomes" id="UP000006238"/>
    </source>
</evidence>
<proteinExistence type="predicted"/>